<proteinExistence type="predicted"/>
<feature type="compositionally biased region" description="Low complexity" evidence="2">
    <location>
        <begin position="78"/>
        <end position="92"/>
    </location>
</feature>
<feature type="compositionally biased region" description="Low complexity" evidence="2">
    <location>
        <begin position="2198"/>
        <end position="2212"/>
    </location>
</feature>
<feature type="domain" description="CshA" evidence="4">
    <location>
        <begin position="1994"/>
        <end position="2093"/>
    </location>
</feature>
<feature type="domain" description="CshA" evidence="4">
    <location>
        <begin position="1328"/>
        <end position="1436"/>
    </location>
</feature>
<gene>
    <name evidence="6" type="ORF">HF992_08035</name>
</gene>
<dbReference type="EMBL" id="JAAXPR010000014">
    <property type="protein sequence ID" value="NKZ20777.1"/>
    <property type="molecule type" value="Genomic_DNA"/>
</dbReference>
<feature type="non-terminal residue" evidence="6">
    <location>
        <position position="2715"/>
    </location>
</feature>
<feature type="domain" description="YSIRK Gram-positive signal peptide" evidence="3">
    <location>
        <begin position="10"/>
        <end position="34"/>
    </location>
</feature>
<feature type="compositionally biased region" description="Low complexity" evidence="2">
    <location>
        <begin position="1758"/>
        <end position="1773"/>
    </location>
</feature>
<feature type="compositionally biased region" description="Polar residues" evidence="2">
    <location>
        <begin position="1546"/>
        <end position="1556"/>
    </location>
</feature>
<feature type="compositionally biased region" description="Low complexity" evidence="2">
    <location>
        <begin position="1432"/>
        <end position="1441"/>
    </location>
</feature>
<feature type="domain" description="CshA" evidence="4">
    <location>
        <begin position="1884"/>
        <end position="1992"/>
    </location>
</feature>
<feature type="region of interest" description="Disordered" evidence="2">
    <location>
        <begin position="1530"/>
        <end position="1566"/>
    </location>
</feature>
<feature type="domain" description="CshA" evidence="4">
    <location>
        <begin position="2428"/>
        <end position="2538"/>
    </location>
</feature>
<keyword evidence="7" id="KW-1185">Reference proteome</keyword>
<evidence type="ECO:0000259" key="5">
    <source>
        <dbReference type="Pfam" id="PF20009"/>
    </source>
</evidence>
<feature type="region of interest" description="Disordered" evidence="2">
    <location>
        <begin position="1992"/>
        <end position="2029"/>
    </location>
</feature>
<dbReference type="Pfam" id="PF20009">
    <property type="entry name" value="GEVED"/>
    <property type="match status" value="1"/>
</dbReference>
<feature type="domain" description="CshA" evidence="4">
    <location>
        <begin position="1768"/>
        <end position="1881"/>
    </location>
</feature>
<feature type="region of interest" description="Disordered" evidence="2">
    <location>
        <begin position="1643"/>
        <end position="1672"/>
    </location>
</feature>
<evidence type="ECO:0000259" key="3">
    <source>
        <dbReference type="Pfam" id="PF04650"/>
    </source>
</evidence>
<evidence type="ECO:0000259" key="4">
    <source>
        <dbReference type="Pfam" id="PF19076"/>
    </source>
</evidence>
<feature type="domain" description="CshA" evidence="4">
    <location>
        <begin position="1095"/>
        <end position="1210"/>
    </location>
</feature>
<feature type="domain" description="CshA" evidence="4">
    <location>
        <begin position="866"/>
        <end position="978"/>
    </location>
</feature>
<dbReference type="Pfam" id="PF04650">
    <property type="entry name" value="YSIRK_signal"/>
    <property type="match status" value="1"/>
</dbReference>
<feature type="domain" description="CshA" evidence="4">
    <location>
        <begin position="728"/>
        <end position="825"/>
    </location>
</feature>
<feature type="domain" description="CshA" evidence="4">
    <location>
        <begin position="2207"/>
        <end position="2320"/>
    </location>
</feature>
<dbReference type="Pfam" id="PF18877">
    <property type="entry name" value="SSSPR-51"/>
    <property type="match status" value="3"/>
</dbReference>
<dbReference type="NCBIfam" id="TIGR04308">
    <property type="entry name" value="repeat_SSSPR51"/>
    <property type="match status" value="3"/>
</dbReference>
<dbReference type="Proteomes" id="UP000522720">
    <property type="component" value="Unassembled WGS sequence"/>
</dbReference>
<feature type="region of interest" description="Disordered" evidence="2">
    <location>
        <begin position="1758"/>
        <end position="1786"/>
    </location>
</feature>
<reference evidence="6 7" key="1">
    <citation type="submission" date="2020-04" db="EMBL/GenBank/DDBJ databases">
        <title>MicrobeNet Type strains.</title>
        <authorList>
            <person name="Nicholson A.C."/>
        </authorList>
    </citation>
    <scope>NUCLEOTIDE SEQUENCE [LARGE SCALE GENOMIC DNA]</scope>
    <source>
        <strain evidence="6 7">CCUG 69612</strain>
    </source>
</reference>
<dbReference type="InterPro" id="IPR005877">
    <property type="entry name" value="YSIRK_signal_dom"/>
</dbReference>
<protein>
    <submittedName>
        <fullName evidence="6">YSIRK-type signal peptide-containing protein</fullName>
    </submittedName>
</protein>
<dbReference type="InterPro" id="IPR045474">
    <property type="entry name" value="GEVED"/>
</dbReference>
<comment type="caution">
    <text evidence="6">The sequence shown here is derived from an EMBL/GenBank/DDBJ whole genome shotgun (WGS) entry which is preliminary data.</text>
</comment>
<feature type="region of interest" description="Disordered" evidence="2">
    <location>
        <begin position="1196"/>
        <end position="1228"/>
    </location>
</feature>
<evidence type="ECO:0000256" key="2">
    <source>
        <dbReference type="SAM" id="MobiDB-lite"/>
    </source>
</evidence>
<feature type="domain" description="CshA" evidence="4">
    <location>
        <begin position="1212"/>
        <end position="1325"/>
    </location>
</feature>
<feature type="compositionally biased region" description="Polar residues" evidence="2">
    <location>
        <begin position="1102"/>
        <end position="1112"/>
    </location>
</feature>
<feature type="compositionally biased region" description="Low complexity" evidence="2">
    <location>
        <begin position="1649"/>
        <end position="1664"/>
    </location>
</feature>
<feature type="region of interest" description="Disordered" evidence="2">
    <location>
        <begin position="1432"/>
        <end position="1459"/>
    </location>
</feature>
<dbReference type="InterPro" id="IPR027579">
    <property type="entry name" value="SSSPR51_Rpt"/>
</dbReference>
<dbReference type="NCBIfam" id="TIGR01168">
    <property type="entry name" value="YSIRK_signal"/>
    <property type="match status" value="1"/>
</dbReference>
<accession>A0A7X6S1G3</accession>
<feature type="domain" description="CshA" evidence="4">
    <location>
        <begin position="2322"/>
        <end position="2426"/>
    </location>
</feature>
<feature type="domain" description="CshA" evidence="4">
    <location>
        <begin position="1539"/>
        <end position="1654"/>
    </location>
</feature>
<feature type="region of interest" description="Disordered" evidence="2">
    <location>
        <begin position="2642"/>
        <end position="2670"/>
    </location>
</feature>
<sequence length="2715" mass="287752">MRHNSSEQPDKRLRFSIRKFNVGVASVAVAAFFMAGGTVSADTLATVSSSADIVTPQDQIGQLNSEESNAIEAPTMTSEPESPSEVAASISEDSTQAVVETGAPTEASHLETLAEETVANEPVIVRTAATTYKVTYTDVDTSEVVYSRSHSVSEQTTQPKEEPVQFNVVVNSEMATAPALANYRLVNEQDTAKAAVVVERGGKNNLVNFDVRKEVFDSNIDNSLTNESSAFYATDNATLTGSNSRERWGQVTKATAIDAEGKEVSISSLASAINWIDFSSPTAVITNLDKGTLEPGKEILKVGTKYVNEIGPGYVVTAEVVELKPFRINATNTMRPDASDYKGKKVANLPVGVSIQTPSEEWSHLRVAGVLGNEKAAFGSEIDGANIGFTLKITAKYNGKPVAPTVVVADGEEQGDREVLIFKTSGTPFKLFANVKTDVAKGDPTAPDLAMHDGTYATGNFAPITANTLYSENQGNGFYHPVYLGSKDYSYAEAEKWINPDKVTGGLGTQVFGPVRTNIDGNSVPILTTTGTAEQGLTITTYVNTRGSQHAVIGFILPDMGDAPDSYGVATHYINKTKNPNPPYLGTVPGDVDISAGMGWNSDDLVGGDEGNQQLTGRTTLPQVDGHGKTYNLTILANGNGETAYTRGFIDFNNNGVFDENEASDIVTVNQNGSYTLSWNKPDIKDTNLAKLGARIRISRVADEISSPVGVAGTGEVEDFQIPLGFPPIGERKETEGLRGQEQKSKVNFTAYGKLISDGTTDNSINSNVAVQIVNPSGQLVSTWKEPGQGTYTVKADGTVTFIPEASFTGTAKGIVLRATDKNGFNSGWTADKDYHGQDNVNNGTHTAVNKSMDSVYVPTVKDFNVKGTTANTTGVQGVAQNSPSNFVATIVDDNNRPISPENITITNYTFEGGVTRQKIENEGTYTLDSKTGQVTFTPEPSFTGTGRGIKVIATATVTSSDGTTATKTATNIYTPTVTPVKPTGKDSDTTNVQGQPQTSNLIFKEGDKTAPITITDKQPAKFIDPTTGKETDQTQLPALKDGQEVGTYTIDPKTGQVTFQPKLSFVGTPDAVIVQVKDKNGTPAKAIYTPTVTPVKPTGEAETSTGKQGQEQSRKLDFTPGHADVPMKIDTDQPAKFLDEENQPINETTVPAKDTAGNVIGEFELNPLTGDVTFKPNKDYTGEVPVQPIKVQAKDVNGTPAESTYTPTVTPVKPTGEDSDTTNVQGQPQTSNLIFKEGDKTAPITITDKQPAKFIDPTTGKETDRTQLPALKDDQEVGTYTIDPKTGQVTFQPKPSFVGTPDAVIVQVKDKNGTPATAIYTPTVTAVTPTVKPATTSDIQGQPQKTDAAALFTPGSATTSINPDSIFLVGKDGAIEDEIPALDKDGKQVGTYIIDNDNVITFQPNADFVGTPEPAIIRAKDTNGTEVKTTYTPTVTPVTPSAESKQTTAPQGKPQSAKIPFTPGNEKVPMDDSVPATFTDGTTSKTIQGEGTYEVAPDGTVTFTPDSTFTGKGTGVEVKRVDKNGTPAKAIYTPTVTPVKPTGEAETSTGKQGQEQSRKLDFTPGHADVPMKIDADQPAKFLDEKNQPINETKVPAKDTTGNVIGEFELNPLTGDVTFKPNKDYIGEVPVQPIKVQAKDVNGTPAESTYTPTVTPVTPTAEPATTKDKQGVAQNTDAKVLFTAGDAVAPINNDSITLLDAQGNPTNQPVPAMKDGKQVGTYTLNKETGTITFQPNPDFVGTPEPVNVQAADKNGTTVKTTYTPTVTPVNPTGKDSDTTNVQGQPQTSNLIFEEGDKTAPITITDKQPAKFIDPTTGKETDQTQLPALKDDKEVGTYTIDPKTGQVTFQPKPSFVGTPDAVIVQVKDKNGTPATAIYTPTVTAVTPTVKPATTSDIQGQPQTTDATALFTPGSATTSINPDSIFLVGKDGAIEDEIPALDKDGKQVGTYIIDNNNVITFQPNTDFVGTPEPAIIRAKDTNGTEVKTTYTPMVTPVTPSAESKQTTAPQGKPQSAKIPFTPGNEKVPMDDSVPATFTDGTTSKTIQGEGTYKVAPDGTVTFTPDSTFTGKGTGVEVKRVDKNGTPAKAIYTPTVTPVTPKATPATTEDKQGVAQNTDAKVLFTAGDAVAPINNDSITLLDAQGNPTNQPVPAMKDGKQVGTYTLNKETGNITFQPNPDFIGTPESVNVQAADKNGTTVKTTYTPTVTPVNPTGKDSDTTNVQGQPQTSNLIFKEGDKTAPITITDKQPAKFIDPTTGKETDRTQLPALRDGQEVGTYTIDPKTGQVTFQPKPSFVGTPDAIIVQVKDKNGTPATAIYTPTVTPVTPTATPATTEDKQGVAQNTDAKVLFTAGDAVAPINSSTITLVNAAGEEVKEIVVPGEGTYTLKEDGTIDFTPEPQFTGVAKPVTVKAQDKNGTPVKTTYTPTVTPVTPTATPAITEDKQGVAQTTDAKVLFTAGDAVAPINADSITLLDAQGNPTNQPVPAMKDGQQVGTYTLDKETGTITFQPNPDFIGTPESVNVQAADKNGTTVKTTYTPTVTPLKTSYITDKGQELAPTEEGILNPKTFDAYYLKGTEKDSDGNMTHIYVPKITNFVDENGTAIKPSESGSKPNEPISGYEIVSTTTDKDGNVTNIYRQVTPPVKTPLTNFVDENGTPIKDPEEGSKPNEPLSGYELVSTTTDKDGNVTNIYRQVTPPVKTPLTNFVDENGTPIKDPE</sequence>
<feature type="region of interest" description="Disordered" evidence="2">
    <location>
        <begin position="72"/>
        <end position="98"/>
    </location>
</feature>
<feature type="domain" description="GEVED" evidence="5">
    <location>
        <begin position="645"/>
        <end position="722"/>
    </location>
</feature>
<feature type="compositionally biased region" description="Polar residues" evidence="2">
    <location>
        <begin position="1998"/>
        <end position="2011"/>
    </location>
</feature>
<dbReference type="NCBIfam" id="TIGR04225">
    <property type="entry name" value="CshA_fibril_rpt"/>
    <property type="match status" value="16"/>
</dbReference>
<dbReference type="InterPro" id="IPR026395">
    <property type="entry name" value="CshA_fibril"/>
</dbReference>
<keyword evidence="1" id="KW-0732">Signal</keyword>
<evidence type="ECO:0000313" key="7">
    <source>
        <dbReference type="Proteomes" id="UP000522720"/>
    </source>
</evidence>
<evidence type="ECO:0000313" key="6">
    <source>
        <dbReference type="EMBL" id="NKZ20777.1"/>
    </source>
</evidence>
<feature type="domain" description="CshA" evidence="4">
    <location>
        <begin position="1438"/>
        <end position="1537"/>
    </location>
</feature>
<feature type="compositionally biased region" description="Polar residues" evidence="2">
    <location>
        <begin position="1442"/>
        <end position="1455"/>
    </location>
</feature>
<organism evidence="6 7">
    <name type="scientific">Streptococcus ovuberis</name>
    <dbReference type="NCBI Taxonomy" id="1936207"/>
    <lineage>
        <taxon>Bacteria</taxon>
        <taxon>Bacillati</taxon>
        <taxon>Bacillota</taxon>
        <taxon>Bacilli</taxon>
        <taxon>Lactobacillales</taxon>
        <taxon>Streptococcaceae</taxon>
        <taxon>Streptococcus</taxon>
    </lineage>
</organism>
<feature type="region of interest" description="Disordered" evidence="2">
    <location>
        <begin position="2198"/>
        <end position="2225"/>
    </location>
</feature>
<feature type="domain" description="CshA" evidence="4">
    <location>
        <begin position="980"/>
        <end position="1093"/>
    </location>
</feature>
<dbReference type="Pfam" id="PF19076">
    <property type="entry name" value="CshA_repeat"/>
    <property type="match status" value="16"/>
</dbReference>
<feature type="region of interest" description="Disordered" evidence="2">
    <location>
        <begin position="1086"/>
        <end position="1127"/>
    </location>
</feature>
<feature type="domain" description="CshA" evidence="4">
    <location>
        <begin position="1656"/>
        <end position="1766"/>
    </location>
</feature>
<evidence type="ECO:0000256" key="1">
    <source>
        <dbReference type="ARBA" id="ARBA00022729"/>
    </source>
</evidence>
<dbReference type="RefSeq" id="WP_168549523.1">
    <property type="nucleotide sequence ID" value="NZ_JAAXPR010000014.1"/>
</dbReference>
<name>A0A7X6S1G3_9STRE</name>
<feature type="domain" description="CshA" evidence="4">
    <location>
        <begin position="2095"/>
        <end position="2205"/>
    </location>
</feature>
<feature type="compositionally biased region" description="Low complexity" evidence="2">
    <location>
        <begin position="1205"/>
        <end position="1215"/>
    </location>
</feature>